<dbReference type="GO" id="GO:0043165">
    <property type="term" value="P:Gram-negative-bacterium-type cell outer membrane assembly"/>
    <property type="evidence" value="ECO:0007669"/>
    <property type="project" value="InterPro"/>
</dbReference>
<evidence type="ECO:0000313" key="1">
    <source>
        <dbReference type="EMBL" id="TKI69306.1"/>
    </source>
</evidence>
<dbReference type="Pfam" id="PF04390">
    <property type="entry name" value="LptE"/>
    <property type="match status" value="1"/>
</dbReference>
<dbReference type="InterPro" id="IPR007485">
    <property type="entry name" value="LPS_assembly_LptE"/>
</dbReference>
<evidence type="ECO:0000313" key="2">
    <source>
        <dbReference type="Proteomes" id="UP000309561"/>
    </source>
</evidence>
<dbReference type="GO" id="GO:0019867">
    <property type="term" value="C:outer membrane"/>
    <property type="evidence" value="ECO:0007669"/>
    <property type="project" value="InterPro"/>
</dbReference>
<dbReference type="Proteomes" id="UP000309561">
    <property type="component" value="Unassembled WGS sequence"/>
</dbReference>
<dbReference type="AlphaFoldDB" id="A0A4U2Z4X3"/>
<evidence type="ECO:0008006" key="3">
    <source>
        <dbReference type="Google" id="ProtNLM"/>
    </source>
</evidence>
<organism evidence="1 2">
    <name type="scientific">Sulfurimonas crateris</name>
    <dbReference type="NCBI Taxonomy" id="2574727"/>
    <lineage>
        <taxon>Bacteria</taxon>
        <taxon>Pseudomonadati</taxon>
        <taxon>Campylobacterota</taxon>
        <taxon>Epsilonproteobacteria</taxon>
        <taxon>Campylobacterales</taxon>
        <taxon>Sulfurimonadaceae</taxon>
        <taxon>Sulfurimonas</taxon>
    </lineage>
</organism>
<protein>
    <recommendedName>
        <fullName evidence="3">Penicillin-binding protein activator LpoB</fullName>
    </recommendedName>
</protein>
<dbReference type="OrthoDB" id="5347351at2"/>
<comment type="caution">
    <text evidence="1">The sequence shown here is derived from an EMBL/GenBank/DDBJ whole genome shotgun (WGS) entry which is preliminary data.</text>
</comment>
<accession>A0A4U2Z4X3</accession>
<keyword evidence="2" id="KW-1185">Reference proteome</keyword>
<dbReference type="EMBL" id="SZPX01000005">
    <property type="protein sequence ID" value="TKI69306.1"/>
    <property type="molecule type" value="Genomic_DNA"/>
</dbReference>
<proteinExistence type="predicted"/>
<name>A0A4U2Z4X3_9BACT</name>
<gene>
    <name evidence="1" type="ORF">FCU45_07250</name>
</gene>
<sequence>MLNFFSNIKTSLLLSLLLVALSGCGYKSSAKFSREVMGDKISTSVIISAVDPQNTVIIKDAVDRAIIEVFQASLVSKDESKTHLVLKMGTPAYSPIVYDENGYVTGYRMSVALNIIKHTAGESKSYNTRGFHDFSVAPNAIVTDQDRFEAIGFAAQRAIKSFVAQVSAEGARAKK</sequence>
<reference evidence="1 2" key="1">
    <citation type="submission" date="2019-04" db="EMBL/GenBank/DDBJ databases">
        <title>Sulfurimonas crateris sp. nov. a facultative anaerobic sulfur-oxidizing chemolithautotrophic bacterium isolated from a terrestrial mud vulcano.</title>
        <authorList>
            <person name="Ratnikova N.M."/>
            <person name="Slobodkin A.I."/>
            <person name="Merkel A.Y."/>
            <person name="Novikov A."/>
            <person name="Bonch-Osmolovskaya E.A."/>
            <person name="Slobodkina G.B."/>
        </authorList>
    </citation>
    <scope>NUCLEOTIDE SEQUENCE [LARGE SCALE GENOMIC DNA]</scope>
    <source>
        <strain evidence="1 2">SN118</strain>
    </source>
</reference>